<evidence type="ECO:0000256" key="1">
    <source>
        <dbReference type="ARBA" id="ARBA00004651"/>
    </source>
</evidence>
<dbReference type="InterPro" id="IPR017039">
    <property type="entry name" value="Virul_fac_BrkB"/>
</dbReference>
<evidence type="ECO:0000256" key="5">
    <source>
        <dbReference type="ARBA" id="ARBA00023136"/>
    </source>
</evidence>
<name>A0ABU2D332_9EURY</name>
<feature type="transmembrane region" description="Helical" evidence="6">
    <location>
        <begin position="42"/>
        <end position="65"/>
    </location>
</feature>
<keyword evidence="5 6" id="KW-0472">Membrane</keyword>
<feature type="transmembrane region" description="Helical" evidence="6">
    <location>
        <begin position="224"/>
        <end position="247"/>
    </location>
</feature>
<feature type="transmembrane region" description="Helical" evidence="6">
    <location>
        <begin position="100"/>
        <end position="118"/>
    </location>
</feature>
<evidence type="ECO:0000256" key="4">
    <source>
        <dbReference type="ARBA" id="ARBA00022989"/>
    </source>
</evidence>
<comment type="caution">
    <text evidence="7">The sequence shown here is derived from an EMBL/GenBank/DDBJ whole genome shotgun (WGS) entry which is preliminary data.</text>
</comment>
<accession>A0ABU2D332</accession>
<comment type="subcellular location">
    <subcellularLocation>
        <location evidence="1">Cell membrane</location>
        <topology evidence="1">Multi-pass membrane protein</topology>
    </subcellularLocation>
</comment>
<feature type="transmembrane region" description="Helical" evidence="6">
    <location>
        <begin position="253"/>
        <end position="271"/>
    </location>
</feature>
<organism evidence="7 8">
    <name type="scientific">Methanosarcina baikalica</name>
    <dbReference type="NCBI Taxonomy" id="3073890"/>
    <lineage>
        <taxon>Archaea</taxon>
        <taxon>Methanobacteriati</taxon>
        <taxon>Methanobacteriota</taxon>
        <taxon>Stenosarchaea group</taxon>
        <taxon>Methanomicrobia</taxon>
        <taxon>Methanosarcinales</taxon>
        <taxon>Methanosarcinaceae</taxon>
        <taxon>Methanosarcina</taxon>
    </lineage>
</organism>
<dbReference type="EMBL" id="JAVKPK010000048">
    <property type="protein sequence ID" value="MDR7666391.1"/>
    <property type="molecule type" value="Genomic_DNA"/>
</dbReference>
<keyword evidence="8" id="KW-1185">Reference proteome</keyword>
<dbReference type="PIRSF" id="PIRSF035875">
    <property type="entry name" value="RNase_BN"/>
    <property type="match status" value="1"/>
</dbReference>
<evidence type="ECO:0000256" key="3">
    <source>
        <dbReference type="ARBA" id="ARBA00022692"/>
    </source>
</evidence>
<dbReference type="PANTHER" id="PTHR30213">
    <property type="entry name" value="INNER MEMBRANE PROTEIN YHJD"/>
    <property type="match status" value="1"/>
</dbReference>
<evidence type="ECO:0000256" key="6">
    <source>
        <dbReference type="SAM" id="Phobius"/>
    </source>
</evidence>
<dbReference type="Pfam" id="PF03631">
    <property type="entry name" value="Virul_fac_BrkB"/>
    <property type="match status" value="1"/>
</dbReference>
<dbReference type="NCBIfam" id="TIGR00765">
    <property type="entry name" value="yihY_not_rbn"/>
    <property type="match status" value="1"/>
</dbReference>
<proteinExistence type="predicted"/>
<dbReference type="PANTHER" id="PTHR30213:SF1">
    <property type="entry name" value="INNER MEMBRANE PROTEIN YHJD"/>
    <property type="match status" value="1"/>
</dbReference>
<feature type="transmembrane region" description="Helical" evidence="6">
    <location>
        <begin position="150"/>
        <end position="174"/>
    </location>
</feature>
<keyword evidence="4 6" id="KW-1133">Transmembrane helix</keyword>
<protein>
    <submittedName>
        <fullName evidence="7">YihY/virulence factor BrkB family protein</fullName>
    </submittedName>
</protein>
<keyword evidence="2" id="KW-1003">Cell membrane</keyword>
<evidence type="ECO:0000256" key="2">
    <source>
        <dbReference type="ARBA" id="ARBA00022475"/>
    </source>
</evidence>
<dbReference type="RefSeq" id="WP_310576419.1">
    <property type="nucleotide sequence ID" value="NZ_JAVKPK010000048.1"/>
</dbReference>
<evidence type="ECO:0000313" key="7">
    <source>
        <dbReference type="EMBL" id="MDR7666391.1"/>
    </source>
</evidence>
<dbReference type="Proteomes" id="UP001246244">
    <property type="component" value="Unassembled WGS sequence"/>
</dbReference>
<evidence type="ECO:0000313" key="8">
    <source>
        <dbReference type="Proteomes" id="UP001246244"/>
    </source>
</evidence>
<feature type="transmembrane region" description="Helical" evidence="6">
    <location>
        <begin position="194"/>
        <end position="212"/>
    </location>
</feature>
<reference evidence="8" key="1">
    <citation type="submission" date="2023-07" db="EMBL/GenBank/DDBJ databases">
        <title>Whole-genome sequencing of a new Methanosarcina sp. Z-7115.</title>
        <authorList>
            <person name="Zhilina T.N."/>
            <person name="Merkel A.Y."/>
        </authorList>
    </citation>
    <scope>NUCLEOTIDE SEQUENCE [LARGE SCALE GENOMIC DNA]</scope>
    <source>
        <strain evidence="8">Z-7115</strain>
    </source>
</reference>
<gene>
    <name evidence="7" type="ORF">RG963_11490</name>
</gene>
<sequence>MAQKYKYYKLEENMIWGYIVNLVTRTVKEWIEDDAMTYSAALAFYFILSFPALLLFSVSIGSIFFRSKHLQDEIINYLQGAIDERIINMIIVLFERIPEINSLSISALIGLVLILWSASNIFRHLKSFLEIAWDIKPVMSNSVKDLVKNAIMSFTFVIFFGGLLIISISIKGVIYMGSSLFHELLPFSPVIADYAGSISSFLILILFFMLVYRVLPNTSLDLRSVFVGSLVTVILITIGEYAIGIFFTYSNPASVYGVIGSIVGLFLLIYYSSIMITIGAEFTKVYSES</sequence>
<keyword evidence="3 6" id="KW-0812">Transmembrane</keyword>